<feature type="active site" evidence="13">
    <location>
        <position position="247"/>
    </location>
</feature>
<reference evidence="16 17" key="1">
    <citation type="journal article" date="2015" name="Mol. Plant Microbe Interact.">
        <title>Genome, transcriptome, and functional analyses of Penicillium expansum provide new insights into secondary metabolism and pathogenicity.</title>
        <authorList>
            <person name="Ballester A.R."/>
            <person name="Marcet-Houben M."/>
            <person name="Levin E."/>
            <person name="Sela N."/>
            <person name="Selma-Lazaro C."/>
            <person name="Carmona L."/>
            <person name="Wisniewski M."/>
            <person name="Droby S."/>
            <person name="Gonzalez-Candelas L."/>
            <person name="Gabaldon T."/>
        </authorList>
    </citation>
    <scope>NUCLEOTIDE SEQUENCE [LARGE SCALE GENOMIC DNA]</scope>
    <source>
        <strain evidence="16 17">MD-8</strain>
    </source>
</reference>
<organism evidence="16 17">
    <name type="scientific">Penicillium expansum</name>
    <name type="common">Blue mold rot fungus</name>
    <dbReference type="NCBI Taxonomy" id="27334"/>
    <lineage>
        <taxon>Eukaryota</taxon>
        <taxon>Fungi</taxon>
        <taxon>Dikarya</taxon>
        <taxon>Ascomycota</taxon>
        <taxon>Pezizomycotina</taxon>
        <taxon>Eurotiomycetes</taxon>
        <taxon>Eurotiomycetidae</taxon>
        <taxon>Eurotiales</taxon>
        <taxon>Aspergillaceae</taxon>
        <taxon>Penicillium</taxon>
    </lineage>
</organism>
<sequence length="402" mass="41606">MLITNVLPVFALLGSSLALDRTRHQHPARASACTPVAGGSGSIDDVPAIKSAITKCGKGGTIVIPAGKTYNLNSPLDFAGCVGCDFQLEGTLKFSSSTNVWKGQTAMINIKNIDGLKIRSLTGKGVIDGNGQNAWDLFAKDSSYRRPTLLYITGGSNIEVSNLRQKNPPNVFNSIKGDTKTAKFLDLHMDATSSSKNDPKNTDGFDIGASTDVTISNVKVTNGDDCVAFKPGANGVIVKDITCIGSHGLSVGSLGKNNKDFVKNVHVSGAKMIKSTKAVGIKTYPPGNGHAKSTVSNVTFSNIVVDGCDYAIQIQSCYGENAAYCAKNPGDSDLTGIVFENVSGKTSGKYKAVTGNLSCGSRGACDVKVSGYTVVAPTGGSEVQCANTPSKLGVKCTAGASG</sequence>
<keyword evidence="6 14" id="KW-0378">Hydrolase</keyword>
<evidence type="ECO:0000256" key="10">
    <source>
        <dbReference type="ARBA" id="ARBA00023316"/>
    </source>
</evidence>
<keyword evidence="17" id="KW-1185">Reference proteome</keyword>
<dbReference type="GO" id="GO:0045490">
    <property type="term" value="P:pectin catabolic process"/>
    <property type="evidence" value="ECO:0007669"/>
    <property type="project" value="UniProtKB-ARBA"/>
</dbReference>
<keyword evidence="4 15" id="KW-0732">Signal</keyword>
<evidence type="ECO:0000256" key="8">
    <source>
        <dbReference type="ARBA" id="ARBA00023277"/>
    </source>
</evidence>
<comment type="caution">
    <text evidence="16">The sequence shown here is derived from an EMBL/GenBank/DDBJ whole genome shotgun (WGS) entry which is preliminary data.</text>
</comment>
<keyword evidence="3" id="KW-0964">Secreted</keyword>
<accession>A0A0A2KGZ0</accession>
<dbReference type="SUPFAM" id="SSF51126">
    <property type="entry name" value="Pectin lyase-like"/>
    <property type="match status" value="1"/>
</dbReference>
<dbReference type="RefSeq" id="XP_016602749.1">
    <property type="nucleotide sequence ID" value="XM_016738595.1"/>
</dbReference>
<evidence type="ECO:0000256" key="13">
    <source>
        <dbReference type="PROSITE-ProRule" id="PRU10052"/>
    </source>
</evidence>
<comment type="similarity">
    <text evidence="2 14">Belongs to the glycosyl hydrolase 28 family.</text>
</comment>
<evidence type="ECO:0000256" key="1">
    <source>
        <dbReference type="ARBA" id="ARBA00004613"/>
    </source>
</evidence>
<dbReference type="GO" id="GO:0005576">
    <property type="term" value="C:extracellular region"/>
    <property type="evidence" value="ECO:0007669"/>
    <property type="project" value="UniProtKB-SubCell"/>
</dbReference>
<evidence type="ECO:0000256" key="2">
    <source>
        <dbReference type="ARBA" id="ARBA00008834"/>
    </source>
</evidence>
<evidence type="ECO:0000256" key="9">
    <source>
        <dbReference type="ARBA" id="ARBA00023295"/>
    </source>
</evidence>
<dbReference type="GeneID" id="27674014"/>
<dbReference type="HOGENOM" id="CLU_016031_1_3_1"/>
<evidence type="ECO:0000256" key="12">
    <source>
        <dbReference type="ARBA" id="ARBA00037278"/>
    </source>
</evidence>
<evidence type="ECO:0000256" key="11">
    <source>
        <dbReference type="ARBA" id="ARBA00023326"/>
    </source>
</evidence>
<protein>
    <submittedName>
        <fullName evidence="16">Glycoside hydrolase, family 28</fullName>
    </submittedName>
</protein>
<dbReference type="EMBL" id="JQFZ01000025">
    <property type="protein sequence ID" value="KGO62105.1"/>
    <property type="molecule type" value="Genomic_DNA"/>
</dbReference>
<dbReference type="PANTHER" id="PTHR31736">
    <property type="match status" value="1"/>
</dbReference>
<dbReference type="PROSITE" id="PS00502">
    <property type="entry name" value="POLYGALACTURONASE"/>
    <property type="match status" value="1"/>
</dbReference>
<dbReference type="Proteomes" id="UP000030143">
    <property type="component" value="Unassembled WGS sequence"/>
</dbReference>
<evidence type="ECO:0000256" key="15">
    <source>
        <dbReference type="SAM" id="SignalP"/>
    </source>
</evidence>
<evidence type="ECO:0000313" key="16">
    <source>
        <dbReference type="EMBL" id="KGO62105.1"/>
    </source>
</evidence>
<dbReference type="GO" id="GO:0004650">
    <property type="term" value="F:polygalacturonase activity"/>
    <property type="evidence" value="ECO:0007669"/>
    <property type="project" value="InterPro"/>
</dbReference>
<evidence type="ECO:0000256" key="7">
    <source>
        <dbReference type="ARBA" id="ARBA00023180"/>
    </source>
</evidence>
<evidence type="ECO:0000256" key="14">
    <source>
        <dbReference type="RuleBase" id="RU361169"/>
    </source>
</evidence>
<dbReference type="GO" id="GO:0071555">
    <property type="term" value="P:cell wall organization"/>
    <property type="evidence" value="ECO:0007669"/>
    <property type="project" value="UniProtKB-KW"/>
</dbReference>
<dbReference type="PANTHER" id="PTHR31736:SF9">
    <property type="entry name" value="ENDO-XYLOGALACTURONAN HYDROLASE A-RELATED"/>
    <property type="match status" value="1"/>
</dbReference>
<keyword evidence="10" id="KW-0961">Cell wall biogenesis/degradation</keyword>
<dbReference type="PhylomeDB" id="A0A0A2KGZ0"/>
<comment type="function">
    <text evidence="12">Pectinolytic enzyme involved in the degradation of xylogalacturonan (xga), a galacturonan backbone heavily substituted with xylose, and which is one important component of the hairy regions of pectin. Activity requires a galacturonic acid backbone substituted with xylose.</text>
</comment>
<keyword evidence="8" id="KW-0119">Carbohydrate metabolism</keyword>
<evidence type="ECO:0000256" key="3">
    <source>
        <dbReference type="ARBA" id="ARBA00022525"/>
    </source>
</evidence>
<evidence type="ECO:0000313" key="17">
    <source>
        <dbReference type="Proteomes" id="UP000030143"/>
    </source>
</evidence>
<name>A0A0A2KGZ0_PENEN</name>
<dbReference type="InterPro" id="IPR011050">
    <property type="entry name" value="Pectin_lyase_fold/virulence"/>
</dbReference>
<dbReference type="STRING" id="27334.A0A0A2KGZ0"/>
<dbReference type="InterPro" id="IPR000743">
    <property type="entry name" value="Glyco_hydro_28"/>
</dbReference>
<dbReference type="AlphaFoldDB" id="A0A0A2KGZ0"/>
<dbReference type="InterPro" id="IPR012334">
    <property type="entry name" value="Pectin_lyas_fold"/>
</dbReference>
<dbReference type="VEuPathDB" id="FungiDB:PEXP_011880"/>
<evidence type="ECO:0000256" key="4">
    <source>
        <dbReference type="ARBA" id="ARBA00022729"/>
    </source>
</evidence>
<keyword evidence="7" id="KW-0325">Glycoprotein</keyword>
<dbReference type="OrthoDB" id="187139at2759"/>
<feature type="signal peptide" evidence="15">
    <location>
        <begin position="1"/>
        <end position="18"/>
    </location>
</feature>
<keyword evidence="11" id="KW-0624">Polysaccharide degradation</keyword>
<keyword evidence="9 14" id="KW-0326">Glycosidase</keyword>
<keyword evidence="5" id="KW-0677">Repeat</keyword>
<dbReference type="Pfam" id="PF00295">
    <property type="entry name" value="Glyco_hydro_28"/>
    <property type="match status" value="1"/>
</dbReference>
<evidence type="ECO:0000256" key="6">
    <source>
        <dbReference type="ARBA" id="ARBA00022801"/>
    </source>
</evidence>
<dbReference type="Gene3D" id="2.160.20.10">
    <property type="entry name" value="Single-stranded right-handed beta-helix, Pectin lyase-like"/>
    <property type="match status" value="1"/>
</dbReference>
<proteinExistence type="inferred from homology"/>
<dbReference type="InterPro" id="IPR006626">
    <property type="entry name" value="PbH1"/>
</dbReference>
<gene>
    <name evidence="16" type="ORF">PEX2_013180</name>
</gene>
<feature type="chain" id="PRO_5009752847" evidence="15">
    <location>
        <begin position="19"/>
        <end position="402"/>
    </location>
</feature>
<dbReference type="SMART" id="SM00710">
    <property type="entry name" value="PbH1"/>
    <property type="match status" value="4"/>
</dbReference>
<evidence type="ECO:0000256" key="5">
    <source>
        <dbReference type="ARBA" id="ARBA00022737"/>
    </source>
</evidence>
<comment type="subcellular location">
    <subcellularLocation>
        <location evidence="1">Secreted</location>
    </subcellularLocation>
</comment>